<dbReference type="EMBL" id="BMUE01000008">
    <property type="protein sequence ID" value="GGW58080.1"/>
    <property type="molecule type" value="Genomic_DNA"/>
</dbReference>
<reference evidence="1" key="2">
    <citation type="submission" date="2020-09" db="EMBL/GenBank/DDBJ databases">
        <authorList>
            <person name="Sun Q."/>
            <person name="Ohkuma M."/>
        </authorList>
    </citation>
    <scope>NUCLEOTIDE SEQUENCE</scope>
    <source>
        <strain evidence="1">JCM 4490</strain>
    </source>
</reference>
<keyword evidence="2" id="KW-1185">Reference proteome</keyword>
<organism evidence="1 2">
    <name type="scientific">Streptomyces lucensis JCM 4490</name>
    <dbReference type="NCBI Taxonomy" id="1306176"/>
    <lineage>
        <taxon>Bacteria</taxon>
        <taxon>Bacillati</taxon>
        <taxon>Actinomycetota</taxon>
        <taxon>Actinomycetes</taxon>
        <taxon>Kitasatosporales</taxon>
        <taxon>Streptomycetaceae</taxon>
        <taxon>Streptomyces</taxon>
    </lineage>
</organism>
<reference evidence="1" key="1">
    <citation type="journal article" date="2014" name="Int. J. Syst. Evol. Microbiol.">
        <title>Complete genome sequence of Corynebacterium casei LMG S-19264T (=DSM 44701T), isolated from a smear-ripened cheese.</title>
        <authorList>
            <consortium name="US DOE Joint Genome Institute (JGI-PGF)"/>
            <person name="Walter F."/>
            <person name="Albersmeier A."/>
            <person name="Kalinowski J."/>
            <person name="Ruckert C."/>
        </authorList>
    </citation>
    <scope>NUCLEOTIDE SEQUENCE</scope>
    <source>
        <strain evidence="1">JCM 4490</strain>
    </source>
</reference>
<dbReference type="Proteomes" id="UP000620224">
    <property type="component" value="Unassembled WGS sequence"/>
</dbReference>
<comment type="caution">
    <text evidence="1">The sequence shown here is derived from an EMBL/GenBank/DDBJ whole genome shotgun (WGS) entry which is preliminary data.</text>
</comment>
<evidence type="ECO:0000313" key="1">
    <source>
        <dbReference type="EMBL" id="GGW58080.1"/>
    </source>
</evidence>
<evidence type="ECO:0000313" key="2">
    <source>
        <dbReference type="Proteomes" id="UP000620224"/>
    </source>
</evidence>
<accession>A0A918J7X7</accession>
<sequence length="68" mass="7297">MVAAVLGEGLRYEGRSVCGCGKEPKYRPRTRAELRVRRIIAARDGLPLSQVLARPDPLTAAGGSAFSE</sequence>
<protein>
    <submittedName>
        <fullName evidence="1">Uncharacterized protein</fullName>
    </submittedName>
</protein>
<gene>
    <name evidence="1" type="ORF">GCM10010503_38880</name>
</gene>
<name>A0A918J7X7_9ACTN</name>
<proteinExistence type="predicted"/>
<dbReference type="AlphaFoldDB" id="A0A918J7X7"/>